<keyword evidence="6" id="KW-1003">Cell membrane</keyword>
<evidence type="ECO:0000256" key="1">
    <source>
        <dbReference type="ARBA" id="ARBA00004651"/>
    </source>
</evidence>
<feature type="transmembrane region" description="Helical" evidence="14">
    <location>
        <begin position="380"/>
        <end position="403"/>
    </location>
</feature>
<feature type="region of interest" description="Disordered" evidence="13">
    <location>
        <begin position="1"/>
        <end position="21"/>
    </location>
</feature>
<dbReference type="GO" id="GO:0016757">
    <property type="term" value="F:glycosyltransferase activity"/>
    <property type="evidence" value="ECO:0007669"/>
    <property type="project" value="InterPro"/>
</dbReference>
<name>A0A1H1TUE0_9CORY</name>
<keyword evidence="10 14" id="KW-0472">Membrane</keyword>
<keyword evidence="9 14" id="KW-1133">Transmembrane helix</keyword>
<dbReference type="EMBL" id="LT629765">
    <property type="protein sequence ID" value="SDS63925.1"/>
    <property type="molecule type" value="Genomic_DNA"/>
</dbReference>
<evidence type="ECO:0000256" key="7">
    <source>
        <dbReference type="ARBA" id="ARBA00022679"/>
    </source>
</evidence>
<dbReference type="GO" id="GO:0044038">
    <property type="term" value="P:cell wall macromolecule biosynthetic process"/>
    <property type="evidence" value="ECO:0007669"/>
    <property type="project" value="InterPro"/>
</dbReference>
<evidence type="ECO:0000256" key="3">
    <source>
        <dbReference type="ARBA" id="ARBA00009655"/>
    </source>
</evidence>
<evidence type="ECO:0000256" key="14">
    <source>
        <dbReference type="SAM" id="Phobius"/>
    </source>
</evidence>
<protein>
    <recommendedName>
        <fullName evidence="5">Galactan 5-O-arabinofuranosyltransferase</fullName>
        <ecNumber evidence="4">2.4.2.46</ecNumber>
    </recommendedName>
    <alternativeName>
        <fullName evidence="11">Arabinofuranosyltransferase AftA</fullName>
    </alternativeName>
</protein>
<feature type="transmembrane region" description="Helical" evidence="14">
    <location>
        <begin position="212"/>
        <end position="229"/>
    </location>
</feature>
<dbReference type="Proteomes" id="UP000182237">
    <property type="component" value="Chromosome I"/>
</dbReference>
<feature type="transmembrane region" description="Helical" evidence="14">
    <location>
        <begin position="415"/>
        <end position="436"/>
    </location>
</feature>
<dbReference type="OrthoDB" id="4775300at2"/>
<feature type="transmembrane region" description="Helical" evidence="14">
    <location>
        <begin position="61"/>
        <end position="85"/>
    </location>
</feature>
<dbReference type="RefSeq" id="WP_019193699.1">
    <property type="nucleotide sequence ID" value="NZ_LT629765.1"/>
</dbReference>
<dbReference type="UniPathway" id="UPA00963"/>
<dbReference type="Pfam" id="PF12250">
    <property type="entry name" value="AftA_N"/>
    <property type="match status" value="1"/>
</dbReference>
<sequence length="659" mass="71067">MQFSQTETAPPLRPSSGAPDALSSGTTAWRMAAAVVGAGVVSLAAWYALRATSFPAFNTSMVPRALATAGGFAVVLVTALLLWLWHREAAGARPVWRRVLTEVVAVLSPAGLVVATLGVPLSATRLYLDGIQVDQGFRTQFLSRMAAELGHHDMNYLGLPSFYPLGWFWLGGRMATLLGMPGWEVYQPWAIVSLAAGAAALVPLWRKLTGSLPLATAIAAVTTAVVLTLTPDEPYAALVALFVPAAAAMSSRALRGSWTATAALAVYLGISATFYTLFTAISAASVVVFALVLWARRWRDLTALVHLVVIGVGACLIALISWGPYLAALVFGDYEAISTANRFLPVEGTVFPLPFFAFSLVGLLSLVGLVFLLMRFRQLTYTGLFVTAIVSYLWVLASMLASLAGTSLLGFRLEVVVTLIFVTAGLLALPEIRLWAADVAAPAGEKTAARSIAATVLAIVLGTATLSLVQQIPKENERHIDQAYADTDGYGERADRFPPDPGQYYGEIVDYLGEHGYAPTETVVYTDEINFMAFNPFYGFNAFTSHYANPLGEFDLRNEALASWSAGSFEELSSPDEFLAALDGVQWRAPDAFIFRGDLSTSTPEEPWKTHIAHDIFPSEPNVRYEALFFNPEAFDSPAWDVEQIGPFVVAVRIQGDEK</sequence>
<feature type="domain" description="Arabinofuranosyltransferase AftA C-terminal" evidence="15">
    <location>
        <begin position="472"/>
        <end position="653"/>
    </location>
</feature>
<keyword evidence="7 17" id="KW-0808">Transferase</keyword>
<dbReference type="GO" id="GO:0045227">
    <property type="term" value="P:capsule polysaccharide biosynthetic process"/>
    <property type="evidence" value="ECO:0007669"/>
    <property type="project" value="UniProtKB-UniPathway"/>
</dbReference>
<evidence type="ECO:0000259" key="16">
    <source>
        <dbReference type="Pfam" id="PF12250"/>
    </source>
</evidence>
<evidence type="ECO:0000256" key="9">
    <source>
        <dbReference type="ARBA" id="ARBA00022989"/>
    </source>
</evidence>
<comment type="pathway">
    <text evidence="2">Cell wall biogenesis; cell wall polysaccharide biosynthesis.</text>
</comment>
<dbReference type="GO" id="GO:0005886">
    <property type="term" value="C:plasma membrane"/>
    <property type="evidence" value="ECO:0007669"/>
    <property type="project" value="UniProtKB-SubCell"/>
</dbReference>
<keyword evidence="18" id="KW-1185">Reference proteome</keyword>
<feature type="transmembrane region" description="Helical" evidence="14">
    <location>
        <begin position="307"/>
        <end position="332"/>
    </location>
</feature>
<feature type="transmembrane region" description="Helical" evidence="14">
    <location>
        <begin position="105"/>
        <end position="128"/>
    </location>
</feature>
<dbReference type="AlphaFoldDB" id="A0A1H1TUE0"/>
<evidence type="ECO:0000256" key="2">
    <source>
        <dbReference type="ARBA" id="ARBA00004776"/>
    </source>
</evidence>
<feature type="domain" description="Arabinofuranosyltransferase AftA N-terminal" evidence="16">
    <location>
        <begin position="31"/>
        <end position="461"/>
    </location>
</feature>
<evidence type="ECO:0000259" key="15">
    <source>
        <dbReference type="Pfam" id="PF12249"/>
    </source>
</evidence>
<dbReference type="eggNOG" id="ENOG502ZB59">
    <property type="taxonomic scope" value="Bacteria"/>
</dbReference>
<evidence type="ECO:0000256" key="4">
    <source>
        <dbReference type="ARBA" id="ARBA00012037"/>
    </source>
</evidence>
<feature type="transmembrane region" description="Helical" evidence="14">
    <location>
        <begin position="353"/>
        <end position="374"/>
    </location>
</feature>
<comment type="subcellular location">
    <subcellularLocation>
        <location evidence="1">Cell membrane</location>
        <topology evidence="1">Multi-pass membrane protein</topology>
    </subcellularLocation>
</comment>
<dbReference type="InterPro" id="IPR020963">
    <property type="entry name" value="ArabinofuranosylTrfase_AftA_N"/>
</dbReference>
<comment type="similarity">
    <text evidence="3">Belongs to the glycosyltransferase 85 family.</text>
</comment>
<proteinExistence type="inferred from homology"/>
<feature type="transmembrane region" description="Helical" evidence="14">
    <location>
        <begin position="448"/>
        <end position="469"/>
    </location>
</feature>
<evidence type="ECO:0000256" key="5">
    <source>
        <dbReference type="ARBA" id="ARBA00020482"/>
    </source>
</evidence>
<keyword evidence="8 14" id="KW-0812">Transmembrane</keyword>
<reference evidence="17 18" key="1">
    <citation type="submission" date="2016-10" db="EMBL/GenBank/DDBJ databases">
        <authorList>
            <person name="de Groot N.N."/>
        </authorList>
    </citation>
    <scope>NUCLEOTIDE SEQUENCE [LARGE SCALE GENOMIC DNA]</scope>
    <source>
        <strain evidence="17 18">DSM 45434</strain>
    </source>
</reference>
<dbReference type="EC" id="2.4.2.46" evidence="4"/>
<feature type="transmembrane region" description="Helical" evidence="14">
    <location>
        <begin position="186"/>
        <end position="205"/>
    </location>
</feature>
<evidence type="ECO:0000256" key="10">
    <source>
        <dbReference type="ARBA" id="ARBA00023136"/>
    </source>
</evidence>
<dbReference type="STRING" id="1203190.GCA_000312345_00852"/>
<evidence type="ECO:0000313" key="17">
    <source>
        <dbReference type="EMBL" id="SDS63925.1"/>
    </source>
</evidence>
<accession>A0A1H1TUE0</accession>
<organism evidence="17 18">
    <name type="scientific">Corynebacterium timonense</name>
    <dbReference type="NCBI Taxonomy" id="441500"/>
    <lineage>
        <taxon>Bacteria</taxon>
        <taxon>Bacillati</taxon>
        <taxon>Actinomycetota</taxon>
        <taxon>Actinomycetes</taxon>
        <taxon>Mycobacteriales</taxon>
        <taxon>Corynebacteriaceae</taxon>
        <taxon>Corynebacterium</taxon>
    </lineage>
</organism>
<feature type="transmembrane region" description="Helical" evidence="14">
    <location>
        <begin position="28"/>
        <end position="49"/>
    </location>
</feature>
<evidence type="ECO:0000256" key="8">
    <source>
        <dbReference type="ARBA" id="ARBA00022692"/>
    </source>
</evidence>
<dbReference type="InterPro" id="IPR020959">
    <property type="entry name" value="ArabinofuranosylTrfase_AftA_C"/>
</dbReference>
<evidence type="ECO:0000256" key="6">
    <source>
        <dbReference type="ARBA" id="ARBA00022475"/>
    </source>
</evidence>
<comment type="catalytic activity">
    <reaction evidence="12">
        <text>Adds an alpha-D-arabinofuranosyl group from trans,octacis-decaprenylphospho-beta-D-arabinofuranose at the 5-O-position of the eighth, tenth and twelfth galactofuranose unit of the galactofuranan chain of [beta-D-galactofuranosyl-(1-&gt;5)-beta-D-galactofuranosyl-(1-&gt;6)]14-beta-D-galactofuranosyl-(1-&gt;5)-beta-D-galactofuranosyl-(1-&gt;4)-alpha-L-rhamnopyranosyl-(1-&gt;3)-N-acetyl-alpha-D-glucosaminyl-diphospho-trans,octacis-decaprenol.</text>
        <dbReference type="EC" id="2.4.2.46"/>
    </reaction>
</comment>
<evidence type="ECO:0000313" key="18">
    <source>
        <dbReference type="Proteomes" id="UP000182237"/>
    </source>
</evidence>
<gene>
    <name evidence="17" type="ORF">SAMN04488539_2079</name>
</gene>
<feature type="transmembrane region" description="Helical" evidence="14">
    <location>
        <begin position="266"/>
        <end position="295"/>
    </location>
</feature>
<dbReference type="Pfam" id="PF12249">
    <property type="entry name" value="AftA_C"/>
    <property type="match status" value="1"/>
</dbReference>
<evidence type="ECO:0000256" key="13">
    <source>
        <dbReference type="SAM" id="MobiDB-lite"/>
    </source>
</evidence>
<evidence type="ECO:0000256" key="12">
    <source>
        <dbReference type="ARBA" id="ARBA00034030"/>
    </source>
</evidence>
<evidence type="ECO:0000256" key="11">
    <source>
        <dbReference type="ARBA" id="ARBA00033184"/>
    </source>
</evidence>